<feature type="compositionally biased region" description="Basic and acidic residues" evidence="1">
    <location>
        <begin position="431"/>
        <end position="458"/>
    </location>
</feature>
<dbReference type="Proteomes" id="UP000824139">
    <property type="component" value="Unassembled WGS sequence"/>
</dbReference>
<organism evidence="2 3">
    <name type="scientific">Candidatus Scatenecus faecavium</name>
    <dbReference type="NCBI Taxonomy" id="2840915"/>
    <lineage>
        <taxon>Bacteria</taxon>
        <taxon>Candidatus Scatenecus</taxon>
    </lineage>
</organism>
<dbReference type="AlphaFoldDB" id="A0A9D1K3V1"/>
<feature type="compositionally biased region" description="Basic and acidic residues" evidence="1">
    <location>
        <begin position="375"/>
        <end position="404"/>
    </location>
</feature>
<evidence type="ECO:0000313" key="3">
    <source>
        <dbReference type="Proteomes" id="UP000824139"/>
    </source>
</evidence>
<feature type="compositionally biased region" description="Polar residues" evidence="1">
    <location>
        <begin position="127"/>
        <end position="144"/>
    </location>
</feature>
<evidence type="ECO:0000256" key="1">
    <source>
        <dbReference type="SAM" id="MobiDB-lite"/>
    </source>
</evidence>
<feature type="region of interest" description="Disordered" evidence="1">
    <location>
        <begin position="341"/>
        <end position="459"/>
    </location>
</feature>
<feature type="compositionally biased region" description="Polar residues" evidence="1">
    <location>
        <begin position="409"/>
        <end position="426"/>
    </location>
</feature>
<feature type="region of interest" description="Disordered" evidence="1">
    <location>
        <begin position="563"/>
        <end position="595"/>
    </location>
</feature>
<gene>
    <name evidence="2" type="ORF">IAD41_04745</name>
</gene>
<protein>
    <submittedName>
        <fullName evidence="2">Uncharacterized protein</fullName>
    </submittedName>
</protein>
<evidence type="ECO:0000313" key="2">
    <source>
        <dbReference type="EMBL" id="HIS82896.1"/>
    </source>
</evidence>
<feature type="compositionally biased region" description="Basic and acidic residues" evidence="1">
    <location>
        <begin position="344"/>
        <end position="366"/>
    </location>
</feature>
<sequence>MSDLAVKENTTIVIEKDKGLTHALRDLVKKNPNSILSDGKITAKEWNAVLDKLIDINNARKANNQKPIFTGGTDKSRAGWHSSFVVHPNQKIEFTPEEMSALYSAMGVTLKSIENSENATEQKVESNPDSTVVTQSEKQDTIPSLKTDPVPEKSKLDTSKVVSATQKDSVALPAAEHEKTVISADDSTDVKEAPVDTSSKKSRYELSWGEIGKISLKSAKNFVKGMFCDENGFSLKRTATTVGVVAGLALAAPVAAAAGASAAVVGGVALTAKVAGLGLAGVMVYNGSKNAIEGGKKYYNSTTEEEAKANMEQAMDGAVEAAAALPAFFAIKGGANKGNKIAKNKAESKPAPEVKPEPQAEAKPTPEVKPASEQMRSEYEFDFSVPEKKPAVEIKPEPEIKPVQEPKVPQNSQPAETPKSEPNVSNPAPKVEPKPAEEVKPAEAPKPDTKPNEAKPAEPVDYSTRIEIVRTKNGFKIERHRNADGMISRDVVFDKNGKYSYTKEIQYAADGTEAGYTFDWATGTKDVFKTGANQGVRTNADGTQWIIKKEGTKIVEVEQIKPNAETSAPEAKPAAEATTKIQSKTPEDAKSAEVQTSDKFPNFKELETYSESDLNVSVTSAGHGQTPGNTRQVPDLRNYLAKDGTWHDSAIVYLPNENATAIVMKISGRRGDNWTLMVNGKVPQAKAEAFIKYCSDNNVTRIDRTLFADFFNGKLN</sequence>
<comment type="caution">
    <text evidence="2">The sequence shown here is derived from an EMBL/GenBank/DDBJ whole genome shotgun (WGS) entry which is preliminary data.</text>
</comment>
<feature type="compositionally biased region" description="Low complexity" evidence="1">
    <location>
        <begin position="564"/>
        <end position="580"/>
    </location>
</feature>
<reference evidence="2" key="1">
    <citation type="submission" date="2020-10" db="EMBL/GenBank/DDBJ databases">
        <authorList>
            <person name="Gilroy R."/>
        </authorList>
    </citation>
    <scope>NUCLEOTIDE SEQUENCE</scope>
    <source>
        <strain evidence="2">CHK152-2994</strain>
    </source>
</reference>
<feature type="compositionally biased region" description="Basic and acidic residues" evidence="1">
    <location>
        <begin position="149"/>
        <end position="158"/>
    </location>
</feature>
<reference evidence="2" key="2">
    <citation type="journal article" date="2021" name="PeerJ">
        <title>Extensive microbial diversity within the chicken gut microbiome revealed by metagenomics and culture.</title>
        <authorList>
            <person name="Gilroy R."/>
            <person name="Ravi A."/>
            <person name="Getino M."/>
            <person name="Pursley I."/>
            <person name="Horton D.L."/>
            <person name="Alikhan N.F."/>
            <person name="Baker D."/>
            <person name="Gharbi K."/>
            <person name="Hall N."/>
            <person name="Watson M."/>
            <person name="Adriaenssens E.M."/>
            <person name="Foster-Nyarko E."/>
            <person name="Jarju S."/>
            <person name="Secka A."/>
            <person name="Antonio M."/>
            <person name="Oren A."/>
            <person name="Chaudhuri R.R."/>
            <person name="La Ragione R."/>
            <person name="Hildebrand F."/>
            <person name="Pallen M.J."/>
        </authorList>
    </citation>
    <scope>NUCLEOTIDE SEQUENCE</scope>
    <source>
        <strain evidence="2">CHK152-2994</strain>
    </source>
</reference>
<name>A0A9D1K3V1_9BACT</name>
<accession>A0A9D1K3V1</accession>
<feature type="region of interest" description="Disordered" evidence="1">
    <location>
        <begin position="117"/>
        <end position="161"/>
    </location>
</feature>
<proteinExistence type="predicted"/>
<dbReference type="EMBL" id="DVJO01000102">
    <property type="protein sequence ID" value="HIS82896.1"/>
    <property type="molecule type" value="Genomic_DNA"/>
</dbReference>